<gene>
    <name evidence="1" type="ORF">BDV98DRAFT_574826</name>
</gene>
<evidence type="ECO:0000313" key="1">
    <source>
        <dbReference type="EMBL" id="TFK97248.1"/>
    </source>
</evidence>
<keyword evidence="1" id="KW-0489">Methyltransferase</keyword>
<dbReference type="OrthoDB" id="540004at2759"/>
<dbReference type="InterPro" id="IPR029063">
    <property type="entry name" value="SAM-dependent_MTases_sf"/>
</dbReference>
<dbReference type="Proteomes" id="UP000305067">
    <property type="component" value="Unassembled WGS sequence"/>
</dbReference>
<dbReference type="GO" id="GO:0008168">
    <property type="term" value="F:methyltransferase activity"/>
    <property type="evidence" value="ECO:0007669"/>
    <property type="project" value="UniProtKB-KW"/>
</dbReference>
<dbReference type="PANTHER" id="PTHR45036:SF1">
    <property type="entry name" value="METHYLTRANSFERASE LIKE 7A"/>
    <property type="match status" value="1"/>
</dbReference>
<dbReference type="PANTHER" id="PTHR45036">
    <property type="entry name" value="METHYLTRANSFERASE LIKE 7B"/>
    <property type="match status" value="1"/>
</dbReference>
<dbReference type="Pfam" id="PF13489">
    <property type="entry name" value="Methyltransf_23"/>
    <property type="match status" value="1"/>
</dbReference>
<dbReference type="STRING" id="1884261.A0A5C3QAM3"/>
<accession>A0A5C3QAM3</accession>
<dbReference type="CDD" id="cd02440">
    <property type="entry name" value="AdoMet_MTases"/>
    <property type="match status" value="1"/>
</dbReference>
<keyword evidence="2" id="KW-1185">Reference proteome</keyword>
<reference evidence="1 2" key="1">
    <citation type="journal article" date="2019" name="Nat. Ecol. Evol.">
        <title>Megaphylogeny resolves global patterns of mushroom evolution.</title>
        <authorList>
            <person name="Varga T."/>
            <person name="Krizsan K."/>
            <person name="Foldi C."/>
            <person name="Dima B."/>
            <person name="Sanchez-Garcia M."/>
            <person name="Sanchez-Ramirez S."/>
            <person name="Szollosi G.J."/>
            <person name="Szarkandi J.G."/>
            <person name="Papp V."/>
            <person name="Albert L."/>
            <person name="Andreopoulos W."/>
            <person name="Angelini C."/>
            <person name="Antonin V."/>
            <person name="Barry K.W."/>
            <person name="Bougher N.L."/>
            <person name="Buchanan P."/>
            <person name="Buyck B."/>
            <person name="Bense V."/>
            <person name="Catcheside P."/>
            <person name="Chovatia M."/>
            <person name="Cooper J."/>
            <person name="Damon W."/>
            <person name="Desjardin D."/>
            <person name="Finy P."/>
            <person name="Geml J."/>
            <person name="Haridas S."/>
            <person name="Hughes K."/>
            <person name="Justo A."/>
            <person name="Karasinski D."/>
            <person name="Kautmanova I."/>
            <person name="Kiss B."/>
            <person name="Kocsube S."/>
            <person name="Kotiranta H."/>
            <person name="LaButti K.M."/>
            <person name="Lechner B.E."/>
            <person name="Liimatainen K."/>
            <person name="Lipzen A."/>
            <person name="Lukacs Z."/>
            <person name="Mihaltcheva S."/>
            <person name="Morgado L.N."/>
            <person name="Niskanen T."/>
            <person name="Noordeloos M.E."/>
            <person name="Ohm R.A."/>
            <person name="Ortiz-Santana B."/>
            <person name="Ovrebo C."/>
            <person name="Racz N."/>
            <person name="Riley R."/>
            <person name="Savchenko A."/>
            <person name="Shiryaev A."/>
            <person name="Soop K."/>
            <person name="Spirin V."/>
            <person name="Szebenyi C."/>
            <person name="Tomsovsky M."/>
            <person name="Tulloss R.E."/>
            <person name="Uehling J."/>
            <person name="Grigoriev I.V."/>
            <person name="Vagvolgyi C."/>
            <person name="Papp T."/>
            <person name="Martin F.M."/>
            <person name="Miettinen O."/>
            <person name="Hibbett D.S."/>
            <person name="Nagy L.G."/>
        </authorList>
    </citation>
    <scope>NUCLEOTIDE SEQUENCE [LARGE SCALE GENOMIC DNA]</scope>
    <source>
        <strain evidence="1 2">CBS 309.79</strain>
    </source>
</reference>
<name>A0A5C3QAM3_9AGAR</name>
<dbReference type="InterPro" id="IPR052356">
    <property type="entry name" value="Thiol_S-MT"/>
</dbReference>
<evidence type="ECO:0000313" key="2">
    <source>
        <dbReference type="Proteomes" id="UP000305067"/>
    </source>
</evidence>
<proteinExistence type="predicted"/>
<protein>
    <submittedName>
        <fullName evidence="1">S-adenosyl-L-methionine-dependent methyltransferase</fullName>
    </submittedName>
</protein>
<dbReference type="GO" id="GO:0032259">
    <property type="term" value="P:methylation"/>
    <property type="evidence" value="ECO:0007669"/>
    <property type="project" value="UniProtKB-KW"/>
</dbReference>
<dbReference type="SUPFAM" id="SSF53335">
    <property type="entry name" value="S-adenosyl-L-methionine-dependent methyltransferases"/>
    <property type="match status" value="1"/>
</dbReference>
<sequence length="267" mass="30239">MKLSKALSPLEDLRLAIGFGLIPTVKAVLRNPTLLFRPVMLSRVFMKQIWTPFGEGIDKSSRADKVKIMQHAYGKVLDIGAGHGHAVNYLEKARASAYIAVEPNELMHAEIRTRANAAGYTEAKGTLTILSCGAEEVEKILQAVDHVDTVISILTICSIPKPRENLTGLIRQVLKPGGQVLYYEHVQSPLSDVAWWQALWSPIWAVWFDGCRMDRPTHIWMKEMVDVDAHGKEVGMWKEQEMWGKEGEEMEHLFWHQSGRFVKHDEV</sequence>
<keyword evidence="1" id="KW-0808">Transferase</keyword>
<organism evidence="1 2">
    <name type="scientific">Pterulicium gracile</name>
    <dbReference type="NCBI Taxonomy" id="1884261"/>
    <lineage>
        <taxon>Eukaryota</taxon>
        <taxon>Fungi</taxon>
        <taxon>Dikarya</taxon>
        <taxon>Basidiomycota</taxon>
        <taxon>Agaricomycotina</taxon>
        <taxon>Agaricomycetes</taxon>
        <taxon>Agaricomycetidae</taxon>
        <taxon>Agaricales</taxon>
        <taxon>Pleurotineae</taxon>
        <taxon>Pterulaceae</taxon>
        <taxon>Pterulicium</taxon>
    </lineage>
</organism>
<dbReference type="EMBL" id="ML178849">
    <property type="protein sequence ID" value="TFK97248.1"/>
    <property type="molecule type" value="Genomic_DNA"/>
</dbReference>
<dbReference type="Gene3D" id="3.40.50.150">
    <property type="entry name" value="Vaccinia Virus protein VP39"/>
    <property type="match status" value="1"/>
</dbReference>
<dbReference type="AlphaFoldDB" id="A0A5C3QAM3"/>